<evidence type="ECO:0000256" key="5">
    <source>
        <dbReference type="ARBA" id="ARBA00037173"/>
    </source>
</evidence>
<keyword evidence="4" id="KW-0456">Lyase</keyword>
<feature type="region of interest" description="Disordered" evidence="7">
    <location>
        <begin position="297"/>
        <end position="316"/>
    </location>
</feature>
<evidence type="ECO:0000313" key="10">
    <source>
        <dbReference type="Proteomes" id="UP000735302"/>
    </source>
</evidence>
<dbReference type="InterPro" id="IPR029066">
    <property type="entry name" value="PLP-binding_barrel"/>
</dbReference>
<dbReference type="PRINTS" id="PR01179">
    <property type="entry name" value="ODADCRBXLASE"/>
</dbReference>
<feature type="active site" description="Proton donor" evidence="6">
    <location>
        <position position="373"/>
    </location>
</feature>
<protein>
    <submittedName>
        <fullName evidence="9">Ornithine decarboxylase 1</fullName>
    </submittedName>
</protein>
<dbReference type="Gene3D" id="3.20.20.10">
    <property type="entry name" value="Alanine racemase"/>
    <property type="match status" value="1"/>
</dbReference>
<accession>A0AAV3YEU8</accession>
<reference evidence="9 10" key="1">
    <citation type="journal article" date="2021" name="Elife">
        <title>Chloroplast acquisition without the gene transfer in kleptoplastic sea slugs, Plakobranchus ocellatus.</title>
        <authorList>
            <person name="Maeda T."/>
            <person name="Takahashi S."/>
            <person name="Yoshida T."/>
            <person name="Shimamura S."/>
            <person name="Takaki Y."/>
            <person name="Nagai Y."/>
            <person name="Toyoda A."/>
            <person name="Suzuki Y."/>
            <person name="Arimoto A."/>
            <person name="Ishii H."/>
            <person name="Satoh N."/>
            <person name="Nishiyama T."/>
            <person name="Hasebe M."/>
            <person name="Maruyama T."/>
            <person name="Minagawa J."/>
            <person name="Obokata J."/>
            <person name="Shigenobu S."/>
        </authorList>
    </citation>
    <scope>NUCLEOTIDE SEQUENCE [LARGE SCALE GENOMIC DNA]</scope>
</reference>
<evidence type="ECO:0000259" key="8">
    <source>
        <dbReference type="Pfam" id="PF02784"/>
    </source>
</evidence>
<dbReference type="GO" id="GO:0033387">
    <property type="term" value="P:putrescine biosynthetic process from arginine, via ornithine"/>
    <property type="evidence" value="ECO:0007669"/>
    <property type="project" value="TreeGrafter"/>
</dbReference>
<evidence type="ECO:0000256" key="3">
    <source>
        <dbReference type="ARBA" id="ARBA00022898"/>
    </source>
</evidence>
<dbReference type="InterPro" id="IPR002433">
    <property type="entry name" value="Orn_de-COase"/>
</dbReference>
<dbReference type="SUPFAM" id="SSF51419">
    <property type="entry name" value="PLP-binding barrel"/>
    <property type="match status" value="1"/>
</dbReference>
<comment type="caution">
    <text evidence="9">The sequence shown here is derived from an EMBL/GenBank/DDBJ whole genome shotgun (WGS) entry which is preliminary data.</text>
</comment>
<dbReference type="PANTHER" id="PTHR11482">
    <property type="entry name" value="ARGININE/DIAMINOPIMELATE/ORNITHINE DECARBOXYLASE"/>
    <property type="match status" value="1"/>
</dbReference>
<feature type="domain" description="Orn/DAP/Arg decarboxylase 2 N-terminal" evidence="8">
    <location>
        <begin position="40"/>
        <end position="256"/>
    </location>
</feature>
<dbReference type="Pfam" id="PF02784">
    <property type="entry name" value="Orn_Arg_deC_N"/>
    <property type="match status" value="1"/>
</dbReference>
<dbReference type="SUPFAM" id="SSF50621">
    <property type="entry name" value="Alanine racemase C-terminal domain-like"/>
    <property type="match status" value="1"/>
</dbReference>
<evidence type="ECO:0000256" key="1">
    <source>
        <dbReference type="ARBA" id="ARBA00001933"/>
    </source>
</evidence>
<dbReference type="EMBL" id="BLXT01000924">
    <property type="protein sequence ID" value="GFN81391.1"/>
    <property type="molecule type" value="Genomic_DNA"/>
</dbReference>
<dbReference type="InterPro" id="IPR009006">
    <property type="entry name" value="Ala_racemase/Decarboxylase_C"/>
</dbReference>
<gene>
    <name evidence="9" type="ORF">PoB_000789700</name>
</gene>
<comment type="similarity">
    <text evidence="2">Belongs to the Orn/Lys/Arg decarboxylase class-II family.</text>
</comment>
<dbReference type="FunFam" id="3.20.20.10:FF:000005">
    <property type="entry name" value="Ornithine decarboxylase"/>
    <property type="match status" value="1"/>
</dbReference>
<name>A0AAV3YEU8_9GAST</name>
<dbReference type="PANTHER" id="PTHR11482:SF6">
    <property type="entry name" value="ORNITHINE DECARBOXYLASE 1-RELATED"/>
    <property type="match status" value="1"/>
</dbReference>
<keyword evidence="10" id="KW-1185">Reference proteome</keyword>
<dbReference type="GO" id="GO:0005737">
    <property type="term" value="C:cytoplasm"/>
    <property type="evidence" value="ECO:0007669"/>
    <property type="project" value="TreeGrafter"/>
</dbReference>
<evidence type="ECO:0000256" key="4">
    <source>
        <dbReference type="ARBA" id="ARBA00023239"/>
    </source>
</evidence>
<sequence>MVLSVAGRVGLGLSLDRSIRCGPCGAEGLNHDGDNSVCLSMAMKCNSDPVVCKFLADAGVGFDCASKVEMQQILQLGVHPSRIVYANPCKASTHLQFALNNTVDLMTFDDLYELVKIQNHYPNARLLLRIQSSKEHKAKHDFNKKFGCDPDDAPGLLRTAMEMSLDVVGISFHVGSLPEEVSSFASTIKEANDVFTYGEMLGFDMQILDIGGGFPGIDSENMTFEMVAETVNEALERHFPVARGTEIIAEPGRYLVTSAFTLAVNVIAKRVQHVTTKCSGYTLAPSSLTLLVSRDKDYSEGDSDEGTDLDDSIDEEGDIDKGQRKIYMYYVNDGIYGAFNNVFTDHAIVFPELVSKLPCKPKTFPSMIWGPTCDGLDCVIHECQLPELDVGQWLYFHNMGAYTVSLSCGFNGIERPRLFYVCSDTCWNHVHAAPNQSACSSSSSTDDWEVCTHKNAPKQVTLKNKGKSLTTQIQHFSSAQSFVKG</sequence>
<feature type="compositionally biased region" description="Acidic residues" evidence="7">
    <location>
        <begin position="300"/>
        <end position="316"/>
    </location>
</feature>
<dbReference type="AlphaFoldDB" id="A0AAV3YEU8"/>
<dbReference type="PRINTS" id="PR01182">
    <property type="entry name" value="ORNDCRBXLASE"/>
</dbReference>
<dbReference type="Gene3D" id="2.40.37.10">
    <property type="entry name" value="Lyase, Ornithine Decarboxylase, Chain A, domain 1"/>
    <property type="match status" value="1"/>
</dbReference>
<keyword evidence="3 6" id="KW-0663">Pyridoxal phosphate</keyword>
<comment type="cofactor">
    <cofactor evidence="1 6">
        <name>pyridoxal 5'-phosphate</name>
        <dbReference type="ChEBI" id="CHEBI:597326"/>
    </cofactor>
</comment>
<proteinExistence type="inferred from homology"/>
<dbReference type="InterPro" id="IPR022644">
    <property type="entry name" value="De-COase2_N"/>
</dbReference>
<dbReference type="GO" id="GO:0004586">
    <property type="term" value="F:ornithine decarboxylase activity"/>
    <property type="evidence" value="ECO:0007669"/>
    <property type="project" value="TreeGrafter"/>
</dbReference>
<comment type="function">
    <text evidence="5">Catalyzes the first and rate-limiting step of polyamine biosynthesis that converts ornithine into putrescine, which is the precursor for the polyamines, spermidine and spermine. Polyamines are essential for cell proliferation and are implicated in cellular processes, ranging from DNA replication to apoptosis.</text>
</comment>
<evidence type="ECO:0000313" key="9">
    <source>
        <dbReference type="EMBL" id="GFN81391.1"/>
    </source>
</evidence>
<dbReference type="Proteomes" id="UP000735302">
    <property type="component" value="Unassembled WGS sequence"/>
</dbReference>
<dbReference type="CDD" id="cd00622">
    <property type="entry name" value="PLPDE_III_ODC"/>
    <property type="match status" value="1"/>
</dbReference>
<feature type="modified residue" description="N6-(pyridoxal phosphate)lysine" evidence="6">
    <location>
        <position position="44"/>
    </location>
</feature>
<dbReference type="InterPro" id="IPR000183">
    <property type="entry name" value="Orn/DAP/Arg_de-COase"/>
</dbReference>
<evidence type="ECO:0000256" key="6">
    <source>
        <dbReference type="PIRSR" id="PIRSR600183-50"/>
    </source>
</evidence>
<evidence type="ECO:0000256" key="2">
    <source>
        <dbReference type="ARBA" id="ARBA00008872"/>
    </source>
</evidence>
<organism evidence="9 10">
    <name type="scientific">Plakobranchus ocellatus</name>
    <dbReference type="NCBI Taxonomy" id="259542"/>
    <lineage>
        <taxon>Eukaryota</taxon>
        <taxon>Metazoa</taxon>
        <taxon>Spiralia</taxon>
        <taxon>Lophotrochozoa</taxon>
        <taxon>Mollusca</taxon>
        <taxon>Gastropoda</taxon>
        <taxon>Heterobranchia</taxon>
        <taxon>Euthyneura</taxon>
        <taxon>Panpulmonata</taxon>
        <taxon>Sacoglossa</taxon>
        <taxon>Placobranchoidea</taxon>
        <taxon>Plakobranchidae</taxon>
        <taxon>Plakobranchus</taxon>
    </lineage>
</organism>
<evidence type="ECO:0000256" key="7">
    <source>
        <dbReference type="SAM" id="MobiDB-lite"/>
    </source>
</evidence>